<dbReference type="SMART" id="SM00220">
    <property type="entry name" value="S_TKc"/>
    <property type="match status" value="1"/>
</dbReference>
<evidence type="ECO:0000256" key="3">
    <source>
        <dbReference type="ARBA" id="ARBA00022840"/>
    </source>
</evidence>
<dbReference type="InterPro" id="IPR001245">
    <property type="entry name" value="Ser-Thr/Tyr_kinase_cat_dom"/>
</dbReference>
<protein>
    <submittedName>
        <fullName evidence="9">Aste57867_13882 protein</fullName>
    </submittedName>
</protein>
<dbReference type="SUPFAM" id="SSF56112">
    <property type="entry name" value="Protein kinase-like (PK-like)"/>
    <property type="match status" value="1"/>
</dbReference>
<dbReference type="PANTHER" id="PTHR44329:SF214">
    <property type="entry name" value="PROTEIN KINASE DOMAIN-CONTAINING PROTEIN"/>
    <property type="match status" value="1"/>
</dbReference>
<dbReference type="PROSITE" id="PS00108">
    <property type="entry name" value="PROTEIN_KINASE_ST"/>
    <property type="match status" value="1"/>
</dbReference>
<keyword evidence="5" id="KW-1133">Transmembrane helix</keyword>
<dbReference type="InterPro" id="IPR011009">
    <property type="entry name" value="Kinase-like_dom_sf"/>
</dbReference>
<accession>A0A485KZM5</accession>
<keyword evidence="2 4" id="KW-0547">Nucleotide-binding</keyword>
<keyword evidence="1" id="KW-0808">Transferase</keyword>
<dbReference type="Pfam" id="PF07714">
    <property type="entry name" value="PK_Tyr_Ser-Thr"/>
    <property type="match status" value="1"/>
</dbReference>
<feature type="domain" description="Protein kinase" evidence="7">
    <location>
        <begin position="356"/>
        <end position="634"/>
    </location>
</feature>
<evidence type="ECO:0000313" key="10">
    <source>
        <dbReference type="Proteomes" id="UP000332933"/>
    </source>
</evidence>
<dbReference type="InterPro" id="IPR051681">
    <property type="entry name" value="Ser/Thr_Kinases-Pseudokinases"/>
</dbReference>
<evidence type="ECO:0000259" key="7">
    <source>
        <dbReference type="PROSITE" id="PS50011"/>
    </source>
</evidence>
<dbReference type="AlphaFoldDB" id="A0A485KZM5"/>
<keyword evidence="1" id="KW-0723">Serine/threonine-protein kinase</keyword>
<dbReference type="EMBL" id="VJMH01005490">
    <property type="protein sequence ID" value="KAF0695286.1"/>
    <property type="molecule type" value="Genomic_DNA"/>
</dbReference>
<dbReference type="PROSITE" id="PS00107">
    <property type="entry name" value="PROTEIN_KINASE_ATP"/>
    <property type="match status" value="1"/>
</dbReference>
<evidence type="ECO:0000256" key="6">
    <source>
        <dbReference type="SAM" id="SignalP"/>
    </source>
</evidence>
<evidence type="ECO:0000256" key="5">
    <source>
        <dbReference type="SAM" id="Phobius"/>
    </source>
</evidence>
<gene>
    <name evidence="9" type="primary">Aste57867_13882</name>
    <name evidence="8" type="ORF">As57867_013831</name>
    <name evidence="9" type="ORF">ASTE57867_13882</name>
</gene>
<proteinExistence type="predicted"/>
<reference evidence="8" key="2">
    <citation type="submission" date="2019-06" db="EMBL/GenBank/DDBJ databases">
        <title>Genomics analysis of Aphanomyces spp. identifies a new class of oomycete effector associated with host adaptation.</title>
        <authorList>
            <person name="Gaulin E."/>
        </authorList>
    </citation>
    <scope>NUCLEOTIDE SEQUENCE</scope>
    <source>
        <strain evidence="8">CBS 578.67</strain>
    </source>
</reference>
<feature type="chain" id="PRO_5033826377" evidence="6">
    <location>
        <begin position="18"/>
        <end position="641"/>
    </location>
</feature>
<keyword evidence="3 4" id="KW-0067">ATP-binding</keyword>
<feature type="transmembrane region" description="Helical" evidence="5">
    <location>
        <begin position="292"/>
        <end position="313"/>
    </location>
</feature>
<dbReference type="PANTHER" id="PTHR44329">
    <property type="entry name" value="SERINE/THREONINE-PROTEIN KINASE TNNI3K-RELATED"/>
    <property type="match status" value="1"/>
</dbReference>
<dbReference type="Proteomes" id="UP000332933">
    <property type="component" value="Unassembled WGS sequence"/>
</dbReference>
<evidence type="ECO:0000256" key="2">
    <source>
        <dbReference type="ARBA" id="ARBA00022741"/>
    </source>
</evidence>
<sequence length="641" mass="70226">MRGAINALVAMLSVATACPSFDTGNNCRYSHLPNGSALLVSNSTKGEVCIVDNQCRALPSTATYNMIGDMSGSKYPMAFVNRSNLTLVRSTVFPTGVTDLTFKNVGFAALSEVNKWPGSLGYLRLEDMTADALPTKLPLNMTFYIRNTSFVEPISTLALRTAIQLTMSHTKVQMEPQDWTVLSDLEWSNVTIPSLNVRLHRTFSDFNVYNITIGNLTMDKTSFQYLNNTIAFVSEDSTIGGGTCPLGTLTRLWAHRNMTQFTACVLDDPTTGINHDLNLNPNLHVGSTSNTALLVGLVALGLLVVAAAAVLLTTRRKYAAMQRDFELSQAPVFPADEESGVKMDALTPFRLDVTALTLKKVLGTGAFAEVWLGTLAKDAVAVKKLKAKNVTIAQLISFVEEITLMTTFDSPYIVKLIGACWTHPADIKCVMELMDGGDLRDYLADHTPAMVSWTEKYQHMLSIAEGLVYLHSMDVIHRDLKSRNVLLSSTGGAKLTDFGISKIDVHGTMTLGVGTCRWMAPEVIEDKEYTISADIYSFGKWLSTHGIPSNDCAFVGMILSELDTHEIPYFDFKNQTTGDSVSDSAIMVKVVTGSLKPTFTTSCPHWVRDLAMSCLALKATDRPEAVQVVHHIRTKLRELAK</sequence>
<feature type="signal peptide" evidence="6">
    <location>
        <begin position="1"/>
        <end position="17"/>
    </location>
</feature>
<keyword evidence="10" id="KW-1185">Reference proteome</keyword>
<dbReference type="InterPro" id="IPR000719">
    <property type="entry name" value="Prot_kinase_dom"/>
</dbReference>
<dbReference type="Gene3D" id="3.30.200.20">
    <property type="entry name" value="Phosphorylase Kinase, domain 1"/>
    <property type="match status" value="1"/>
</dbReference>
<keyword evidence="6" id="KW-0732">Signal</keyword>
<dbReference type="PROSITE" id="PS51257">
    <property type="entry name" value="PROKAR_LIPOPROTEIN"/>
    <property type="match status" value="1"/>
</dbReference>
<dbReference type="GO" id="GO:0005524">
    <property type="term" value="F:ATP binding"/>
    <property type="evidence" value="ECO:0007669"/>
    <property type="project" value="UniProtKB-UniRule"/>
</dbReference>
<dbReference type="OrthoDB" id="346907at2759"/>
<keyword evidence="5" id="KW-0812">Transmembrane</keyword>
<dbReference type="PROSITE" id="PS50011">
    <property type="entry name" value="PROTEIN_KINASE_DOM"/>
    <property type="match status" value="1"/>
</dbReference>
<name>A0A485KZM5_9STRA</name>
<dbReference type="GO" id="GO:0004674">
    <property type="term" value="F:protein serine/threonine kinase activity"/>
    <property type="evidence" value="ECO:0007669"/>
    <property type="project" value="UniProtKB-KW"/>
</dbReference>
<keyword evidence="1" id="KW-0418">Kinase</keyword>
<keyword evidence="5" id="KW-0472">Membrane</keyword>
<dbReference type="InterPro" id="IPR017441">
    <property type="entry name" value="Protein_kinase_ATP_BS"/>
</dbReference>
<evidence type="ECO:0000256" key="4">
    <source>
        <dbReference type="PROSITE-ProRule" id="PRU10141"/>
    </source>
</evidence>
<evidence type="ECO:0000256" key="1">
    <source>
        <dbReference type="ARBA" id="ARBA00022527"/>
    </source>
</evidence>
<dbReference type="EMBL" id="CAADRA010005511">
    <property type="protein sequence ID" value="VFT90713.1"/>
    <property type="molecule type" value="Genomic_DNA"/>
</dbReference>
<feature type="binding site" evidence="4">
    <location>
        <position position="384"/>
    </location>
    <ligand>
        <name>ATP</name>
        <dbReference type="ChEBI" id="CHEBI:30616"/>
    </ligand>
</feature>
<organism evidence="9 10">
    <name type="scientific">Aphanomyces stellatus</name>
    <dbReference type="NCBI Taxonomy" id="120398"/>
    <lineage>
        <taxon>Eukaryota</taxon>
        <taxon>Sar</taxon>
        <taxon>Stramenopiles</taxon>
        <taxon>Oomycota</taxon>
        <taxon>Saprolegniomycetes</taxon>
        <taxon>Saprolegniales</taxon>
        <taxon>Verrucalvaceae</taxon>
        <taxon>Aphanomyces</taxon>
    </lineage>
</organism>
<evidence type="ECO:0000313" key="9">
    <source>
        <dbReference type="EMBL" id="VFT90713.1"/>
    </source>
</evidence>
<reference evidence="9 10" key="1">
    <citation type="submission" date="2019-03" db="EMBL/GenBank/DDBJ databases">
        <authorList>
            <person name="Gaulin E."/>
            <person name="Dumas B."/>
        </authorList>
    </citation>
    <scope>NUCLEOTIDE SEQUENCE [LARGE SCALE GENOMIC DNA]</scope>
    <source>
        <strain evidence="9">CBS 568.67</strain>
    </source>
</reference>
<dbReference type="Gene3D" id="1.10.510.10">
    <property type="entry name" value="Transferase(Phosphotransferase) domain 1"/>
    <property type="match status" value="1"/>
</dbReference>
<dbReference type="InterPro" id="IPR008271">
    <property type="entry name" value="Ser/Thr_kinase_AS"/>
</dbReference>
<evidence type="ECO:0000313" key="8">
    <source>
        <dbReference type="EMBL" id="KAF0695286.1"/>
    </source>
</evidence>